<evidence type="ECO:0000259" key="4">
    <source>
        <dbReference type="PROSITE" id="PS50404"/>
    </source>
</evidence>
<dbReference type="EC" id="2.5.1.18" evidence="1"/>
<gene>
    <name evidence="7" type="primary">LOC118411828</name>
</gene>
<dbReference type="SFLD" id="SFLDG00363">
    <property type="entry name" value="AMPS_(cytGST):_Alpha-__Mu-__Pi"/>
    <property type="match status" value="2"/>
</dbReference>
<feature type="domain" description="GST N-terminal" evidence="4">
    <location>
        <begin position="218"/>
        <end position="295"/>
    </location>
</feature>
<reference evidence="6" key="1">
    <citation type="journal article" date="2020" name="Nat. Ecol. Evol.">
        <title>Deeply conserved synteny resolves early events in vertebrate evolution.</title>
        <authorList>
            <person name="Simakov O."/>
            <person name="Marletaz F."/>
            <person name="Yue J.X."/>
            <person name="O'Connell B."/>
            <person name="Jenkins J."/>
            <person name="Brandt A."/>
            <person name="Calef R."/>
            <person name="Tung C.H."/>
            <person name="Huang T.K."/>
            <person name="Schmutz J."/>
            <person name="Satoh N."/>
            <person name="Yu J.K."/>
            <person name="Putnam N.H."/>
            <person name="Green R.E."/>
            <person name="Rokhsar D.S."/>
        </authorList>
    </citation>
    <scope>NUCLEOTIDE SEQUENCE [LARGE SCALE GENOMIC DNA]</scope>
    <source>
        <strain evidence="6">S238N-H82</strain>
    </source>
</reference>
<keyword evidence="6" id="KW-1185">Reference proteome</keyword>
<dbReference type="SUPFAM" id="SSF52833">
    <property type="entry name" value="Thioredoxin-like"/>
    <property type="match status" value="2"/>
</dbReference>
<dbReference type="PANTHER" id="PTHR11571:SF224">
    <property type="entry name" value="HEMATOPOIETIC PROSTAGLANDIN D SYNTHASE"/>
    <property type="match status" value="1"/>
</dbReference>
<dbReference type="GeneID" id="118411828"/>
<dbReference type="FunFam" id="1.20.1050.10:FF:000030">
    <property type="entry name" value="Glutathione S-transferase S1"/>
    <property type="match status" value="2"/>
</dbReference>
<keyword evidence="2" id="KW-0808">Transferase</keyword>
<dbReference type="InterPro" id="IPR004045">
    <property type="entry name" value="Glutathione_S-Trfase_N"/>
</dbReference>
<feature type="domain" description="GST C-terminal" evidence="5">
    <location>
        <begin position="84"/>
        <end position="201"/>
    </location>
</feature>
<dbReference type="SFLD" id="SFLDG01205">
    <property type="entry name" value="AMPS.1"/>
    <property type="match status" value="2"/>
</dbReference>
<organism evidence="6 7">
    <name type="scientific">Branchiostoma floridae</name>
    <name type="common">Florida lancelet</name>
    <name type="synonym">Amphioxus</name>
    <dbReference type="NCBI Taxonomy" id="7739"/>
    <lineage>
        <taxon>Eukaryota</taxon>
        <taxon>Metazoa</taxon>
        <taxon>Chordata</taxon>
        <taxon>Cephalochordata</taxon>
        <taxon>Leptocardii</taxon>
        <taxon>Amphioxiformes</taxon>
        <taxon>Branchiostomatidae</taxon>
        <taxon>Branchiostoma</taxon>
    </lineage>
</organism>
<evidence type="ECO:0000256" key="3">
    <source>
        <dbReference type="ARBA" id="ARBA00047960"/>
    </source>
</evidence>
<dbReference type="Pfam" id="PF14497">
    <property type="entry name" value="GST_C_3"/>
    <property type="match status" value="2"/>
</dbReference>
<dbReference type="InterPro" id="IPR010987">
    <property type="entry name" value="Glutathione-S-Trfase_C-like"/>
</dbReference>
<feature type="domain" description="GST C-terminal" evidence="5">
    <location>
        <begin position="297"/>
        <end position="416"/>
    </location>
</feature>
<dbReference type="FunFam" id="3.40.30.10:FF:000035">
    <property type="entry name" value="hematopoietic prostaglandin D synthase"/>
    <property type="match status" value="2"/>
</dbReference>
<dbReference type="InterPro" id="IPR036249">
    <property type="entry name" value="Thioredoxin-like_sf"/>
</dbReference>
<dbReference type="SUPFAM" id="SSF47616">
    <property type="entry name" value="GST C-terminal domain-like"/>
    <property type="match status" value="2"/>
</dbReference>
<sequence>MAPKYKFTYFNARGRGELVRLIFAAAGVEYEDVRFDWEQWLAFKAKGTTPMGQIPVLEVDGRMMCQSLAIARYVARETGLCGTTSWEEAQADMFVCGADDLLTNLITVRFEKDEAKKEEGKRDLANYVPNFLANYEKLCGTEGYLVGTSLTYADLAFFNVMHDILKVTSLDKYPKLAKVVEHVTADRGVATWLAKRPDTPLLKEVRVVAEHDLTIMAPKYKFTYFNLRARGELSRLIFAAAGVQYEDYRIDFPQWPAFKEKTPMGQMPLLEADGKVVCQSGAIARYLARETGLGGKSSWEEAQVDMFVCGVGDLIDKLCDAHFASDEAIKEERTKALGPYVTKFLDNYEKLGGPDGHLVGTSLTYADLAFFVGMHDILKERADALEKFPKLAKVVESVRENKGVAAYIAERPETNI</sequence>
<evidence type="ECO:0000259" key="5">
    <source>
        <dbReference type="PROSITE" id="PS50405"/>
    </source>
</evidence>
<dbReference type="Pfam" id="PF02798">
    <property type="entry name" value="GST_N"/>
    <property type="match status" value="2"/>
</dbReference>
<dbReference type="InterPro" id="IPR036282">
    <property type="entry name" value="Glutathione-S-Trfase_C_sf"/>
</dbReference>
<dbReference type="PROSITE" id="PS50405">
    <property type="entry name" value="GST_CTER"/>
    <property type="match status" value="2"/>
</dbReference>
<dbReference type="GO" id="GO:0006749">
    <property type="term" value="P:glutathione metabolic process"/>
    <property type="evidence" value="ECO:0000318"/>
    <property type="project" value="GO_Central"/>
</dbReference>
<dbReference type="AlphaFoldDB" id="A0A9J7KTC3"/>
<feature type="domain" description="GST N-terminal" evidence="4">
    <location>
        <begin position="3"/>
        <end position="82"/>
    </location>
</feature>
<dbReference type="OrthoDB" id="414243at2759"/>
<evidence type="ECO:0000256" key="2">
    <source>
        <dbReference type="ARBA" id="ARBA00022679"/>
    </source>
</evidence>
<reference evidence="7" key="2">
    <citation type="submission" date="2025-08" db="UniProtKB">
        <authorList>
            <consortium name="RefSeq"/>
        </authorList>
    </citation>
    <scope>IDENTIFICATION</scope>
    <source>
        <strain evidence="7">S238N-H82</strain>
        <tissue evidence="7">Testes</tissue>
    </source>
</reference>
<dbReference type="InterPro" id="IPR004046">
    <property type="entry name" value="GST_C"/>
</dbReference>
<dbReference type="OMA" id="KEWYSLP"/>
<evidence type="ECO:0000313" key="6">
    <source>
        <dbReference type="Proteomes" id="UP000001554"/>
    </source>
</evidence>
<name>A0A9J7KTC3_BRAFL</name>
<dbReference type="SFLD" id="SFLDS00019">
    <property type="entry name" value="Glutathione_Transferase_(cytos"/>
    <property type="match status" value="2"/>
</dbReference>
<dbReference type="InterPro" id="IPR040079">
    <property type="entry name" value="Glutathione_S-Trfase"/>
</dbReference>
<dbReference type="Gene3D" id="3.40.30.10">
    <property type="entry name" value="Glutaredoxin"/>
    <property type="match status" value="2"/>
</dbReference>
<accession>A0A9J7KTC3</accession>
<dbReference type="GO" id="GO:0004364">
    <property type="term" value="F:glutathione transferase activity"/>
    <property type="evidence" value="ECO:0000318"/>
    <property type="project" value="GO_Central"/>
</dbReference>
<dbReference type="KEGG" id="bfo:118411828"/>
<evidence type="ECO:0000256" key="1">
    <source>
        <dbReference type="ARBA" id="ARBA00012452"/>
    </source>
</evidence>
<dbReference type="PANTHER" id="PTHR11571">
    <property type="entry name" value="GLUTATHIONE S-TRANSFERASE"/>
    <property type="match status" value="1"/>
</dbReference>
<dbReference type="InterPro" id="IPR050213">
    <property type="entry name" value="GST_superfamily"/>
</dbReference>
<evidence type="ECO:0000313" key="7">
    <source>
        <dbReference type="RefSeq" id="XP_035670209.1"/>
    </source>
</evidence>
<dbReference type="RefSeq" id="XP_035670209.1">
    <property type="nucleotide sequence ID" value="XM_035814316.1"/>
</dbReference>
<dbReference type="PROSITE" id="PS50404">
    <property type="entry name" value="GST_NTER"/>
    <property type="match status" value="2"/>
</dbReference>
<proteinExistence type="predicted"/>
<protein>
    <recommendedName>
        <fullName evidence="1">glutathione transferase</fullName>
        <ecNumber evidence="1">2.5.1.18</ecNumber>
    </recommendedName>
</protein>
<dbReference type="Gene3D" id="1.20.1050.10">
    <property type="match status" value="2"/>
</dbReference>
<dbReference type="CDD" id="cd03192">
    <property type="entry name" value="GST_C_Sigma_like"/>
    <property type="match status" value="2"/>
</dbReference>
<comment type="catalytic activity">
    <reaction evidence="3">
        <text>RX + glutathione = an S-substituted glutathione + a halide anion + H(+)</text>
        <dbReference type="Rhea" id="RHEA:16437"/>
        <dbReference type="ChEBI" id="CHEBI:15378"/>
        <dbReference type="ChEBI" id="CHEBI:16042"/>
        <dbReference type="ChEBI" id="CHEBI:17792"/>
        <dbReference type="ChEBI" id="CHEBI:57925"/>
        <dbReference type="ChEBI" id="CHEBI:90779"/>
        <dbReference type="EC" id="2.5.1.18"/>
    </reaction>
</comment>
<dbReference type="CDD" id="cd03039">
    <property type="entry name" value="GST_N_Sigma_like"/>
    <property type="match status" value="2"/>
</dbReference>
<dbReference type="Proteomes" id="UP000001554">
    <property type="component" value="Chromosome 3"/>
</dbReference>